<dbReference type="InterPro" id="IPR001584">
    <property type="entry name" value="Integrase_cat-core"/>
</dbReference>
<keyword evidence="8" id="KW-0548">Nucleotidyltransferase</keyword>
<proteinExistence type="predicted"/>
<keyword evidence="4" id="KW-0378">Hydrolase</keyword>
<keyword evidence="5" id="KW-0460">Magnesium</keyword>
<dbReference type="Gramene" id="C.cajan_24370.t">
    <property type="protein sequence ID" value="C.cajan_24370.t"/>
    <property type="gene ID" value="C.cajan_24370"/>
</dbReference>
<dbReference type="Pfam" id="PF14223">
    <property type="entry name" value="Retrotran_gag_2"/>
    <property type="match status" value="1"/>
</dbReference>
<dbReference type="GO" id="GO:0016787">
    <property type="term" value="F:hydrolase activity"/>
    <property type="evidence" value="ECO:0007669"/>
    <property type="project" value="UniProtKB-KW"/>
</dbReference>
<dbReference type="GO" id="GO:0015074">
    <property type="term" value="P:DNA integration"/>
    <property type="evidence" value="ECO:0007669"/>
    <property type="project" value="UniProtKB-KW"/>
</dbReference>
<evidence type="ECO:0000256" key="7">
    <source>
        <dbReference type="ARBA" id="ARBA00022918"/>
    </source>
</evidence>
<evidence type="ECO:0000256" key="3">
    <source>
        <dbReference type="ARBA" id="ARBA00022759"/>
    </source>
</evidence>
<dbReference type="Gene3D" id="3.30.420.10">
    <property type="entry name" value="Ribonuclease H-like superfamily/Ribonuclease H"/>
    <property type="match status" value="1"/>
</dbReference>
<sequence>MKEYETVKDYYSKIKEIVNQMRAYGENIFDKKIMEKILISIPYKYNPIVTTIEKTKDLSTISITKLMRSLEAYEKRLNRHDEDPTENVFQSKRKLQMNILHAAFARGQIMSRKTRDARDKALTLWHRRFGHFNMHALKLLYKKKMTWVYFVLGIFKKFKTLNKKQSGKQIKVLRSDRGKEYISHEFHKFYEDGGIERQLIVAYSPQQNGVSKRKNHTIMEMVRSMLKEKGLPNTFWAETIYIVVYILNRCPTKIVQDKNPIEA</sequence>
<keyword evidence="7" id="KW-0695">RNA-directed DNA polymerase</keyword>
<evidence type="ECO:0000313" key="12">
    <source>
        <dbReference type="Proteomes" id="UP000075243"/>
    </source>
</evidence>
<dbReference type="STRING" id="3821.A0A151SF56"/>
<keyword evidence="12" id="KW-1185">Reference proteome</keyword>
<dbReference type="GO" id="GO:0046872">
    <property type="term" value="F:metal ion binding"/>
    <property type="evidence" value="ECO:0007669"/>
    <property type="project" value="UniProtKB-KW"/>
</dbReference>
<dbReference type="InterPro" id="IPR039537">
    <property type="entry name" value="Retrotran_Ty1/copia-like"/>
</dbReference>
<keyword evidence="3" id="KW-0255">Endonuclease</keyword>
<keyword evidence="8" id="KW-0239">DNA-directed DNA polymerase</keyword>
<dbReference type="InterPro" id="IPR036397">
    <property type="entry name" value="RNaseH_sf"/>
</dbReference>
<evidence type="ECO:0000256" key="1">
    <source>
        <dbReference type="ARBA" id="ARBA00022722"/>
    </source>
</evidence>
<evidence type="ECO:0000256" key="5">
    <source>
        <dbReference type="ARBA" id="ARBA00022842"/>
    </source>
</evidence>
<organism evidence="11 12">
    <name type="scientific">Cajanus cajan</name>
    <name type="common">Pigeon pea</name>
    <name type="synonym">Cajanus indicus</name>
    <dbReference type="NCBI Taxonomy" id="3821"/>
    <lineage>
        <taxon>Eukaryota</taxon>
        <taxon>Viridiplantae</taxon>
        <taxon>Streptophyta</taxon>
        <taxon>Embryophyta</taxon>
        <taxon>Tracheophyta</taxon>
        <taxon>Spermatophyta</taxon>
        <taxon>Magnoliopsida</taxon>
        <taxon>eudicotyledons</taxon>
        <taxon>Gunneridae</taxon>
        <taxon>Pentapetalae</taxon>
        <taxon>rosids</taxon>
        <taxon>fabids</taxon>
        <taxon>Fabales</taxon>
        <taxon>Fabaceae</taxon>
        <taxon>Papilionoideae</taxon>
        <taxon>50 kb inversion clade</taxon>
        <taxon>NPAAA clade</taxon>
        <taxon>indigoferoid/millettioid clade</taxon>
        <taxon>Phaseoleae</taxon>
        <taxon>Cajanus</taxon>
    </lineage>
</organism>
<dbReference type="Proteomes" id="UP000075243">
    <property type="component" value="Unassembled WGS sequence"/>
</dbReference>
<evidence type="ECO:0000256" key="9">
    <source>
        <dbReference type="ARBA" id="ARBA00023172"/>
    </source>
</evidence>
<dbReference type="PANTHER" id="PTHR42648">
    <property type="entry name" value="TRANSPOSASE, PUTATIVE-RELATED"/>
    <property type="match status" value="1"/>
</dbReference>
<keyword evidence="2" id="KW-0479">Metal-binding</keyword>
<dbReference type="PROSITE" id="PS50994">
    <property type="entry name" value="INTEGRASE"/>
    <property type="match status" value="1"/>
</dbReference>
<dbReference type="InterPro" id="IPR012337">
    <property type="entry name" value="RNaseH-like_sf"/>
</dbReference>
<dbReference type="GO" id="GO:0003887">
    <property type="term" value="F:DNA-directed DNA polymerase activity"/>
    <property type="evidence" value="ECO:0007669"/>
    <property type="project" value="UniProtKB-KW"/>
</dbReference>
<keyword evidence="1" id="KW-0540">Nuclease</keyword>
<feature type="domain" description="Integrase catalytic" evidence="10">
    <location>
        <begin position="171"/>
        <end position="263"/>
    </location>
</feature>
<keyword evidence="9" id="KW-0233">DNA recombination</keyword>
<dbReference type="SUPFAM" id="SSF53098">
    <property type="entry name" value="Ribonuclease H-like"/>
    <property type="match status" value="1"/>
</dbReference>
<evidence type="ECO:0000256" key="2">
    <source>
        <dbReference type="ARBA" id="ARBA00022723"/>
    </source>
</evidence>
<name>A0A151SF56_CAJCA</name>
<evidence type="ECO:0000259" key="10">
    <source>
        <dbReference type="PROSITE" id="PS50994"/>
    </source>
</evidence>
<evidence type="ECO:0000256" key="8">
    <source>
        <dbReference type="ARBA" id="ARBA00022932"/>
    </source>
</evidence>
<dbReference type="GO" id="GO:0006310">
    <property type="term" value="P:DNA recombination"/>
    <property type="evidence" value="ECO:0007669"/>
    <property type="project" value="UniProtKB-KW"/>
</dbReference>
<accession>A0A151SF56</accession>
<dbReference type="GO" id="GO:0003676">
    <property type="term" value="F:nucleic acid binding"/>
    <property type="evidence" value="ECO:0007669"/>
    <property type="project" value="InterPro"/>
</dbReference>
<dbReference type="GO" id="GO:0003964">
    <property type="term" value="F:RNA-directed DNA polymerase activity"/>
    <property type="evidence" value="ECO:0007669"/>
    <property type="project" value="UniProtKB-KW"/>
</dbReference>
<dbReference type="EMBL" id="KQ483413">
    <property type="protein sequence ID" value="KYP53446.1"/>
    <property type="molecule type" value="Genomic_DNA"/>
</dbReference>
<dbReference type="PANTHER" id="PTHR42648:SF11">
    <property type="entry name" value="TRANSPOSON TY4-P GAG-POL POLYPROTEIN"/>
    <property type="match status" value="1"/>
</dbReference>
<keyword evidence="8" id="KW-0808">Transferase</keyword>
<evidence type="ECO:0000256" key="6">
    <source>
        <dbReference type="ARBA" id="ARBA00022908"/>
    </source>
</evidence>
<dbReference type="AlphaFoldDB" id="A0A151SF56"/>
<evidence type="ECO:0000256" key="4">
    <source>
        <dbReference type="ARBA" id="ARBA00022801"/>
    </source>
</evidence>
<protein>
    <submittedName>
        <fullName evidence="11">Retrovirus-related Pol polyprotein from transposon TNT 1-94</fullName>
    </submittedName>
</protein>
<keyword evidence="6" id="KW-0229">DNA integration</keyword>
<evidence type="ECO:0000313" key="11">
    <source>
        <dbReference type="EMBL" id="KYP53446.1"/>
    </source>
</evidence>
<gene>
    <name evidence="11" type="ORF">KK1_024583</name>
</gene>
<reference evidence="11" key="1">
    <citation type="journal article" date="2012" name="Nat. Biotechnol.">
        <title>Draft genome sequence of pigeonpea (Cajanus cajan), an orphan legume crop of resource-poor farmers.</title>
        <authorList>
            <person name="Varshney R.K."/>
            <person name="Chen W."/>
            <person name="Li Y."/>
            <person name="Bharti A.K."/>
            <person name="Saxena R.K."/>
            <person name="Schlueter J.A."/>
            <person name="Donoghue M.T."/>
            <person name="Azam S."/>
            <person name="Fan G."/>
            <person name="Whaley A.M."/>
            <person name="Farmer A.D."/>
            <person name="Sheridan J."/>
            <person name="Iwata A."/>
            <person name="Tuteja R."/>
            <person name="Penmetsa R.V."/>
            <person name="Wu W."/>
            <person name="Upadhyaya H.D."/>
            <person name="Yang S.P."/>
            <person name="Shah T."/>
            <person name="Saxena K.B."/>
            <person name="Michael T."/>
            <person name="McCombie W.R."/>
            <person name="Yang B."/>
            <person name="Zhang G."/>
            <person name="Yang H."/>
            <person name="Wang J."/>
            <person name="Spillane C."/>
            <person name="Cook D.R."/>
            <person name="May G.D."/>
            <person name="Xu X."/>
            <person name="Jackson S.A."/>
        </authorList>
    </citation>
    <scope>NUCLEOTIDE SEQUENCE [LARGE SCALE GENOMIC DNA]</scope>
</reference>
<dbReference type="GO" id="GO:0004519">
    <property type="term" value="F:endonuclease activity"/>
    <property type="evidence" value="ECO:0007669"/>
    <property type="project" value="UniProtKB-KW"/>
</dbReference>